<organism evidence="1 2">
    <name type="scientific">Ixodes persulcatus</name>
    <name type="common">Taiga tick</name>
    <dbReference type="NCBI Taxonomy" id="34615"/>
    <lineage>
        <taxon>Eukaryota</taxon>
        <taxon>Metazoa</taxon>
        <taxon>Ecdysozoa</taxon>
        <taxon>Arthropoda</taxon>
        <taxon>Chelicerata</taxon>
        <taxon>Arachnida</taxon>
        <taxon>Acari</taxon>
        <taxon>Parasitiformes</taxon>
        <taxon>Ixodida</taxon>
        <taxon>Ixodoidea</taxon>
        <taxon>Ixodidae</taxon>
        <taxon>Ixodinae</taxon>
        <taxon>Ixodes</taxon>
    </lineage>
</organism>
<dbReference type="Proteomes" id="UP000805193">
    <property type="component" value="Unassembled WGS sequence"/>
</dbReference>
<protein>
    <submittedName>
        <fullName evidence="1">Uncharacterized protein</fullName>
    </submittedName>
</protein>
<name>A0AC60QRD2_IXOPE</name>
<evidence type="ECO:0000313" key="2">
    <source>
        <dbReference type="Proteomes" id="UP000805193"/>
    </source>
</evidence>
<proteinExistence type="predicted"/>
<gene>
    <name evidence="1" type="ORF">HPB47_016264</name>
</gene>
<sequence>MQPTFAHNFSDATRAARQTAELVSALTTALRAAFPEVPTRRPRRLPHYEPLPTATTDDEEEPLSRRFDLSQEHPGRYRAHLTSSDSEESDTDYVRDTDRRSHHHPRHVRPHREPTGTRGQRLFTTTDPPTRRDFRNALLFVDRASRSSKYFGTRDVVEIQLLQEFLHPRIVPADPRPEAEEEAKRPEAAEAALPSRTGTPTPPPSELFPPLLRTSSPPPVELLERLPLWSSSDYVPLPPTMTPPPSDIPVSLPFCEATTSSMELAHRVVTELDIVLDDPRPVLIGVGDQQVVAVLQDIVHPPDILLQALQAAQVPLTPDSHRDSSETDSQTSSEDESDTWALAADRILRWLQDHPVADEPDSQDEDAVDDDDSRAPNLFQPALAVITNPSSRIYLREAMAWLLAALLAPPATVIHTDNLALRQAITSGHIHALPWQLCMTFSYLAIKKRLRARWVSTKLNPADMPSRLPRTFRPFASAIG</sequence>
<reference evidence="1 2" key="1">
    <citation type="journal article" date="2020" name="Cell">
        <title>Large-Scale Comparative Analyses of Tick Genomes Elucidate Their Genetic Diversity and Vector Capacities.</title>
        <authorList>
            <consortium name="Tick Genome and Microbiome Consortium (TIGMIC)"/>
            <person name="Jia N."/>
            <person name="Wang J."/>
            <person name="Shi W."/>
            <person name="Du L."/>
            <person name="Sun Y."/>
            <person name="Zhan W."/>
            <person name="Jiang J.F."/>
            <person name="Wang Q."/>
            <person name="Zhang B."/>
            <person name="Ji P."/>
            <person name="Bell-Sakyi L."/>
            <person name="Cui X.M."/>
            <person name="Yuan T.T."/>
            <person name="Jiang B.G."/>
            <person name="Yang W.F."/>
            <person name="Lam T.T."/>
            <person name="Chang Q.C."/>
            <person name="Ding S.J."/>
            <person name="Wang X.J."/>
            <person name="Zhu J.G."/>
            <person name="Ruan X.D."/>
            <person name="Zhao L."/>
            <person name="Wei J.T."/>
            <person name="Ye R.Z."/>
            <person name="Que T.C."/>
            <person name="Du C.H."/>
            <person name="Zhou Y.H."/>
            <person name="Cheng J.X."/>
            <person name="Dai P.F."/>
            <person name="Guo W.B."/>
            <person name="Han X.H."/>
            <person name="Huang E.J."/>
            <person name="Li L.F."/>
            <person name="Wei W."/>
            <person name="Gao Y.C."/>
            <person name="Liu J.Z."/>
            <person name="Shao H.Z."/>
            <person name="Wang X."/>
            <person name="Wang C.C."/>
            <person name="Yang T.C."/>
            <person name="Huo Q.B."/>
            <person name="Li W."/>
            <person name="Chen H.Y."/>
            <person name="Chen S.E."/>
            <person name="Zhou L.G."/>
            <person name="Ni X.B."/>
            <person name="Tian J.H."/>
            <person name="Sheng Y."/>
            <person name="Liu T."/>
            <person name="Pan Y.S."/>
            <person name="Xia L.Y."/>
            <person name="Li J."/>
            <person name="Zhao F."/>
            <person name="Cao W.C."/>
        </authorList>
    </citation>
    <scope>NUCLEOTIDE SEQUENCE [LARGE SCALE GENOMIC DNA]</scope>
    <source>
        <strain evidence="1">Iper-2018</strain>
    </source>
</reference>
<evidence type="ECO:0000313" key="1">
    <source>
        <dbReference type="EMBL" id="KAG0440517.1"/>
    </source>
</evidence>
<keyword evidence="2" id="KW-1185">Reference proteome</keyword>
<comment type="caution">
    <text evidence="1">The sequence shown here is derived from an EMBL/GenBank/DDBJ whole genome shotgun (WGS) entry which is preliminary data.</text>
</comment>
<dbReference type="EMBL" id="JABSTQ010004965">
    <property type="protein sequence ID" value="KAG0440517.1"/>
    <property type="molecule type" value="Genomic_DNA"/>
</dbReference>
<accession>A0AC60QRD2</accession>